<evidence type="ECO:0000256" key="6">
    <source>
        <dbReference type="SAM" id="MobiDB-lite"/>
    </source>
</evidence>
<dbReference type="GO" id="GO:0005524">
    <property type="term" value="F:ATP binding"/>
    <property type="evidence" value="ECO:0007669"/>
    <property type="project" value="UniProtKB-KW"/>
</dbReference>
<dbReference type="GO" id="GO:0005737">
    <property type="term" value="C:cytoplasm"/>
    <property type="evidence" value="ECO:0007669"/>
    <property type="project" value="TreeGrafter"/>
</dbReference>
<dbReference type="Gene3D" id="3.30.200.20">
    <property type="entry name" value="Phosphorylase Kinase, domain 1"/>
    <property type="match status" value="1"/>
</dbReference>
<dbReference type="PROSITE" id="PS50011">
    <property type="entry name" value="PROTEIN_KINASE_DOM"/>
    <property type="match status" value="1"/>
</dbReference>
<dbReference type="PROSITE" id="PS00108">
    <property type="entry name" value="PROTEIN_KINASE_ST"/>
    <property type="match status" value="1"/>
</dbReference>
<keyword evidence="1" id="KW-0808">Transferase</keyword>
<comment type="similarity">
    <text evidence="5">Belongs to the protein kinase superfamily. Ser/Thr protein kinase family. GCN2 subfamily.</text>
</comment>
<keyword evidence="9" id="KW-1185">Reference proteome</keyword>
<name>A0A6A7C3Y0_9PEZI</name>
<dbReference type="PANTHER" id="PTHR11042">
    <property type="entry name" value="EUKARYOTIC TRANSLATION INITIATION FACTOR 2-ALPHA KINASE EIF2-ALPHA KINASE -RELATED"/>
    <property type="match status" value="1"/>
</dbReference>
<evidence type="ECO:0000256" key="2">
    <source>
        <dbReference type="ARBA" id="ARBA00022741"/>
    </source>
</evidence>
<dbReference type="GO" id="GO:0110031">
    <property type="term" value="P:negative regulation of G2/MI transition of meiotic cell cycle"/>
    <property type="evidence" value="ECO:0007669"/>
    <property type="project" value="TreeGrafter"/>
</dbReference>
<dbReference type="SMART" id="SM00220">
    <property type="entry name" value="S_TKc"/>
    <property type="match status" value="1"/>
</dbReference>
<evidence type="ECO:0000256" key="1">
    <source>
        <dbReference type="ARBA" id="ARBA00022679"/>
    </source>
</evidence>
<evidence type="ECO:0000313" key="9">
    <source>
        <dbReference type="Proteomes" id="UP000799421"/>
    </source>
</evidence>
<evidence type="ECO:0000256" key="5">
    <source>
        <dbReference type="ARBA" id="ARBA00037982"/>
    </source>
</evidence>
<dbReference type="InterPro" id="IPR011009">
    <property type="entry name" value="Kinase-like_dom_sf"/>
</dbReference>
<dbReference type="GO" id="GO:0004713">
    <property type="term" value="F:protein tyrosine kinase activity"/>
    <property type="evidence" value="ECO:0007669"/>
    <property type="project" value="TreeGrafter"/>
</dbReference>
<dbReference type="GO" id="GO:0005634">
    <property type="term" value="C:nucleus"/>
    <property type="evidence" value="ECO:0007669"/>
    <property type="project" value="TreeGrafter"/>
</dbReference>
<accession>A0A6A7C3Y0</accession>
<evidence type="ECO:0000256" key="4">
    <source>
        <dbReference type="ARBA" id="ARBA00022840"/>
    </source>
</evidence>
<protein>
    <submittedName>
        <fullName evidence="8">Kinase-like protein</fullName>
    </submittedName>
</protein>
<sequence>MPDPSSLYISADYRPRESLAVRASADGIPATPTGPRADQSTFASTLGGNKPPAYISNDVDTTITARFARVSLTGNGEFSQVYRVQDPLVSGIALPSRGNPAARIWAVKKSRKQYLGNRDRMRKLKEVSILRALRGNEHILEFIESWEAESHLYIMTEYCENGNLKDFLLQAGFKSRLDDFRIWKILLELAQGVKAIHDANYMHLDLKPANVFIDWEGVLKIGDFGMASEWPAPADFEGEGDREYIGPEVLYGKVEKASDVFALGMIVLETAGNIVLPDNGLSWQRLRAGDLSDLPSLTWTSESSLNRDEHGNPLDTPESSREAFSSYPDERSDDLGFLRPVEAGKCRNTCRDLVTPPNFMVDQTDPDSLENVVQWMIKPDPARRPTVDQLLMTGGVQWVDKRRRSGATIYEGSWGPADAVVTPQDVEMVDV</sequence>
<dbReference type="InterPro" id="IPR008271">
    <property type="entry name" value="Ser/Thr_kinase_AS"/>
</dbReference>
<proteinExistence type="inferred from homology"/>
<evidence type="ECO:0000256" key="3">
    <source>
        <dbReference type="ARBA" id="ARBA00022777"/>
    </source>
</evidence>
<dbReference type="AlphaFoldDB" id="A0A6A7C3Y0"/>
<feature type="domain" description="Protein kinase" evidence="7">
    <location>
        <begin position="67"/>
        <end position="399"/>
    </location>
</feature>
<dbReference type="InterPro" id="IPR000719">
    <property type="entry name" value="Prot_kinase_dom"/>
</dbReference>
<dbReference type="OrthoDB" id="5337378at2759"/>
<dbReference type="PANTHER" id="PTHR11042:SF196">
    <property type="entry name" value="MITOSIS INHIBITOR PROTEIN KINASE SWE1"/>
    <property type="match status" value="1"/>
</dbReference>
<keyword evidence="4" id="KW-0067">ATP-binding</keyword>
<dbReference type="Gene3D" id="1.10.510.10">
    <property type="entry name" value="Transferase(Phosphotransferase) domain 1"/>
    <property type="match status" value="1"/>
</dbReference>
<dbReference type="Proteomes" id="UP000799421">
    <property type="component" value="Unassembled WGS sequence"/>
</dbReference>
<dbReference type="InterPro" id="IPR050339">
    <property type="entry name" value="CC_SR_Kinase"/>
</dbReference>
<dbReference type="Pfam" id="PF00069">
    <property type="entry name" value="Pkinase"/>
    <property type="match status" value="1"/>
</dbReference>
<evidence type="ECO:0000259" key="7">
    <source>
        <dbReference type="PROSITE" id="PS50011"/>
    </source>
</evidence>
<dbReference type="EMBL" id="MU005967">
    <property type="protein sequence ID" value="KAF2862221.1"/>
    <property type="molecule type" value="Genomic_DNA"/>
</dbReference>
<keyword evidence="2" id="KW-0547">Nucleotide-binding</keyword>
<keyword evidence="3 8" id="KW-0418">Kinase</keyword>
<dbReference type="SUPFAM" id="SSF56112">
    <property type="entry name" value="Protein kinase-like (PK-like)"/>
    <property type="match status" value="1"/>
</dbReference>
<feature type="region of interest" description="Disordered" evidence="6">
    <location>
        <begin position="302"/>
        <end position="331"/>
    </location>
</feature>
<organism evidence="8 9">
    <name type="scientific">Piedraia hortae CBS 480.64</name>
    <dbReference type="NCBI Taxonomy" id="1314780"/>
    <lineage>
        <taxon>Eukaryota</taxon>
        <taxon>Fungi</taxon>
        <taxon>Dikarya</taxon>
        <taxon>Ascomycota</taxon>
        <taxon>Pezizomycotina</taxon>
        <taxon>Dothideomycetes</taxon>
        <taxon>Dothideomycetidae</taxon>
        <taxon>Capnodiales</taxon>
        <taxon>Piedraiaceae</taxon>
        <taxon>Piedraia</taxon>
    </lineage>
</organism>
<evidence type="ECO:0000313" key="8">
    <source>
        <dbReference type="EMBL" id="KAF2862221.1"/>
    </source>
</evidence>
<gene>
    <name evidence="8" type="ORF">K470DRAFT_256185</name>
</gene>
<reference evidence="8" key="1">
    <citation type="journal article" date="2020" name="Stud. Mycol.">
        <title>101 Dothideomycetes genomes: a test case for predicting lifestyles and emergence of pathogens.</title>
        <authorList>
            <person name="Haridas S."/>
            <person name="Albert R."/>
            <person name="Binder M."/>
            <person name="Bloem J."/>
            <person name="Labutti K."/>
            <person name="Salamov A."/>
            <person name="Andreopoulos B."/>
            <person name="Baker S."/>
            <person name="Barry K."/>
            <person name="Bills G."/>
            <person name="Bluhm B."/>
            <person name="Cannon C."/>
            <person name="Castanera R."/>
            <person name="Culley D."/>
            <person name="Daum C."/>
            <person name="Ezra D."/>
            <person name="Gonzalez J."/>
            <person name="Henrissat B."/>
            <person name="Kuo A."/>
            <person name="Liang C."/>
            <person name="Lipzen A."/>
            <person name="Lutzoni F."/>
            <person name="Magnuson J."/>
            <person name="Mondo S."/>
            <person name="Nolan M."/>
            <person name="Ohm R."/>
            <person name="Pangilinan J."/>
            <person name="Park H.-J."/>
            <person name="Ramirez L."/>
            <person name="Alfaro M."/>
            <person name="Sun H."/>
            <person name="Tritt A."/>
            <person name="Yoshinaga Y."/>
            <person name="Zwiers L.-H."/>
            <person name="Turgeon B."/>
            <person name="Goodwin S."/>
            <person name="Spatafora J."/>
            <person name="Crous P."/>
            <person name="Grigoriev I."/>
        </authorList>
    </citation>
    <scope>NUCLEOTIDE SEQUENCE</scope>
    <source>
        <strain evidence="8">CBS 480.64</strain>
    </source>
</reference>